<keyword evidence="2" id="KW-0813">Transport</keyword>
<dbReference type="InterPro" id="IPR017871">
    <property type="entry name" value="ABC_transporter-like_CS"/>
</dbReference>
<dbReference type="EMBL" id="WMLF01000072">
    <property type="protein sequence ID" value="MBB1243402.1"/>
    <property type="molecule type" value="Genomic_DNA"/>
</dbReference>
<protein>
    <submittedName>
        <fullName evidence="7">ATP-binding cassette domain-containing protein</fullName>
    </submittedName>
</protein>
<gene>
    <name evidence="7" type="ORF">GL263_07475</name>
</gene>
<reference evidence="8" key="1">
    <citation type="journal article" date="2020" name="Syst. Appl. Microbiol.">
        <title>Streptomyces alkaliterrae sp. nov., isolated from an alkaline soil, and emended descriptions of Streptomyces alkaliphilus, Streptomyces calidiresistens and Streptomyces durbertensis.</title>
        <authorList>
            <person name="Swiecimska M."/>
            <person name="Golinska P."/>
            <person name="Nouioui I."/>
            <person name="Wypij M."/>
            <person name="Rai M."/>
            <person name="Sangal V."/>
            <person name="Goodfellow M."/>
        </authorList>
    </citation>
    <scope>NUCLEOTIDE SEQUENCE [LARGE SCALE GENOMIC DNA]</scope>
    <source>
        <strain evidence="8">DSM 104538</strain>
    </source>
</reference>
<dbReference type="SMART" id="SM00382">
    <property type="entry name" value="AAA"/>
    <property type="match status" value="1"/>
</dbReference>
<evidence type="ECO:0000256" key="1">
    <source>
        <dbReference type="ARBA" id="ARBA00004202"/>
    </source>
</evidence>
<dbReference type="PROSITE" id="PS00211">
    <property type="entry name" value="ABC_TRANSPORTER_1"/>
    <property type="match status" value="1"/>
</dbReference>
<keyword evidence="4 7" id="KW-0067">ATP-binding</keyword>
<keyword evidence="8" id="KW-1185">Reference proteome</keyword>
<dbReference type="InterPro" id="IPR050763">
    <property type="entry name" value="ABC_transporter_ATP-binding"/>
</dbReference>
<dbReference type="SUPFAM" id="SSF52540">
    <property type="entry name" value="P-loop containing nucleoside triphosphate hydrolases"/>
    <property type="match status" value="1"/>
</dbReference>
<dbReference type="Pfam" id="PF00005">
    <property type="entry name" value="ABC_tran"/>
    <property type="match status" value="1"/>
</dbReference>
<name>A0ABR6EDI8_9ACTN</name>
<proteinExistence type="predicted"/>
<feature type="domain" description="ABC transporter" evidence="6">
    <location>
        <begin position="7"/>
        <end position="238"/>
    </location>
</feature>
<dbReference type="PANTHER" id="PTHR42711:SF19">
    <property type="entry name" value="DOXORUBICIN RESISTANCE ATP-BINDING PROTEIN DRRA"/>
    <property type="match status" value="1"/>
</dbReference>
<dbReference type="InterPro" id="IPR027417">
    <property type="entry name" value="P-loop_NTPase"/>
</dbReference>
<dbReference type="RefSeq" id="WP_182854797.1">
    <property type="nucleotide sequence ID" value="NZ_WMLF01000072.1"/>
</dbReference>
<dbReference type="PANTHER" id="PTHR42711">
    <property type="entry name" value="ABC TRANSPORTER ATP-BINDING PROTEIN"/>
    <property type="match status" value="1"/>
</dbReference>
<dbReference type="PROSITE" id="PS50893">
    <property type="entry name" value="ABC_TRANSPORTER_2"/>
    <property type="match status" value="1"/>
</dbReference>
<dbReference type="InterPro" id="IPR003439">
    <property type="entry name" value="ABC_transporter-like_ATP-bd"/>
</dbReference>
<comment type="subcellular location">
    <subcellularLocation>
        <location evidence="1">Cell membrane</location>
        <topology evidence="1">Peripheral membrane protein</topology>
    </subcellularLocation>
</comment>
<keyword evidence="3" id="KW-0547">Nucleotide-binding</keyword>
<dbReference type="InterPro" id="IPR003593">
    <property type="entry name" value="AAA+_ATPase"/>
</dbReference>
<keyword evidence="5" id="KW-0046">Antibiotic resistance</keyword>
<evidence type="ECO:0000256" key="2">
    <source>
        <dbReference type="ARBA" id="ARBA00022448"/>
    </source>
</evidence>
<evidence type="ECO:0000256" key="4">
    <source>
        <dbReference type="ARBA" id="ARBA00022840"/>
    </source>
</evidence>
<evidence type="ECO:0000313" key="7">
    <source>
        <dbReference type="EMBL" id="MBB1243402.1"/>
    </source>
</evidence>
<dbReference type="Proteomes" id="UP000766698">
    <property type="component" value="Unassembled WGS sequence"/>
</dbReference>
<evidence type="ECO:0000259" key="6">
    <source>
        <dbReference type="PROSITE" id="PS50893"/>
    </source>
</evidence>
<dbReference type="GO" id="GO:0005524">
    <property type="term" value="F:ATP binding"/>
    <property type="evidence" value="ECO:0007669"/>
    <property type="project" value="UniProtKB-KW"/>
</dbReference>
<organism evidence="7 8">
    <name type="scientific">Streptomyces durbertensis</name>
    <dbReference type="NCBI Taxonomy" id="2448886"/>
    <lineage>
        <taxon>Bacteria</taxon>
        <taxon>Bacillati</taxon>
        <taxon>Actinomycetota</taxon>
        <taxon>Actinomycetes</taxon>
        <taxon>Kitasatosporales</taxon>
        <taxon>Streptomycetaceae</taxon>
        <taxon>Streptomyces</taxon>
    </lineage>
</organism>
<dbReference type="Gene3D" id="3.40.50.300">
    <property type="entry name" value="P-loop containing nucleotide triphosphate hydrolases"/>
    <property type="match status" value="1"/>
</dbReference>
<evidence type="ECO:0000313" key="8">
    <source>
        <dbReference type="Proteomes" id="UP000766698"/>
    </source>
</evidence>
<evidence type="ECO:0000256" key="5">
    <source>
        <dbReference type="ARBA" id="ARBA00023251"/>
    </source>
</evidence>
<sequence>MSEEAAIEVAGLLKSYGDTEVLRGIDLRVPAGGVHALLGPNGAGKTTTVRVLSTLSGPDGGVVRVAGHDVRRERAAVRRRISVTGQYAALDEQQTGRENLWTFGRLRGLGRRAARERAAELLGSFDLREAADRAVATYSGGMRRRLDIAAALTGGRPRVLFLDEPTTGLDPRSRRTTWGTVSELARQGVTVFLTTQYLEEADHLAGRVTLLDRGRIVAEGTPAELKRRVAARRLELTAVSPTAHQELRRRLDVAPLHDDPHGLRLSVATDGTAAAVRGLLDRLDPTADLLARFDVLDASLDDVFLALTGRATRPAGTRPKETGHAA</sequence>
<accession>A0ABR6EDI8</accession>
<evidence type="ECO:0000256" key="3">
    <source>
        <dbReference type="ARBA" id="ARBA00022741"/>
    </source>
</evidence>
<comment type="caution">
    <text evidence="7">The sequence shown here is derived from an EMBL/GenBank/DDBJ whole genome shotgun (WGS) entry which is preliminary data.</text>
</comment>